<dbReference type="InterPro" id="IPR036779">
    <property type="entry name" value="LysM_dom_sf"/>
</dbReference>
<evidence type="ECO:0000256" key="2">
    <source>
        <dbReference type="SAM" id="SignalP"/>
    </source>
</evidence>
<dbReference type="Gene3D" id="3.10.350.10">
    <property type="entry name" value="LysM domain"/>
    <property type="match status" value="1"/>
</dbReference>
<feature type="chain" id="PRO_5046827724" description="LysM domain-containing protein" evidence="2">
    <location>
        <begin position="29"/>
        <end position="279"/>
    </location>
</feature>
<dbReference type="RefSeq" id="WP_340195635.1">
    <property type="nucleotide sequence ID" value="NZ_JBBKAP010000004.1"/>
</dbReference>
<name>A0ABU8Y800_9MICO</name>
<reference evidence="3 4" key="1">
    <citation type="submission" date="2024-03" db="EMBL/GenBank/DDBJ databases">
        <title>Whole genomes of four grape xylem sap localized bacterial endophytes.</title>
        <authorList>
            <person name="Kumar G."/>
            <person name="Savka M.A."/>
        </authorList>
    </citation>
    <scope>NUCLEOTIDE SEQUENCE [LARGE SCALE GENOMIC DNA]</scope>
    <source>
        <strain evidence="3 4">RIT_GXS8</strain>
    </source>
</reference>
<dbReference type="PROSITE" id="PS51257">
    <property type="entry name" value="PROKAR_LIPOPROTEIN"/>
    <property type="match status" value="1"/>
</dbReference>
<sequence length="279" mass="29650">MTRKRTAASAVVGTALVGLLLTGCTAFGGDDPLPKPTRQAAERTAEPIPDPTLTTEQVGDDPDEVEQVLPTGTVAAETDVTSPSGDTSIHVRIVANDSGTFTAQLSGYRTTNPQQMSLQFRHRHASPLDGGDASARDTTEWTAASGPPKTVVMNDAGARPDYLRSVVLVPASVPDEDPSKRPWVGSVLAAADLTWTIPNPYPDLRVTVGKDRPGAYGIVTQADGSPAGYLVAHGDELSTVAERFGITPAEVQWLNPYMEPRADDWLLEGNTLNLDPARR</sequence>
<evidence type="ECO:0000313" key="3">
    <source>
        <dbReference type="EMBL" id="MEK0169982.1"/>
    </source>
</evidence>
<proteinExistence type="predicted"/>
<evidence type="ECO:0000256" key="1">
    <source>
        <dbReference type="SAM" id="MobiDB-lite"/>
    </source>
</evidence>
<dbReference type="Proteomes" id="UP001370299">
    <property type="component" value="Unassembled WGS sequence"/>
</dbReference>
<keyword evidence="4" id="KW-1185">Reference proteome</keyword>
<comment type="caution">
    <text evidence="3">The sequence shown here is derived from an EMBL/GenBank/DDBJ whole genome shotgun (WGS) entry which is preliminary data.</text>
</comment>
<evidence type="ECO:0008006" key="5">
    <source>
        <dbReference type="Google" id="ProtNLM"/>
    </source>
</evidence>
<protein>
    <recommendedName>
        <fullName evidence="5">LysM domain-containing protein</fullName>
    </recommendedName>
</protein>
<accession>A0ABU8Y800</accession>
<dbReference type="EMBL" id="JBBLYY010000004">
    <property type="protein sequence ID" value="MEK0169982.1"/>
    <property type="molecule type" value="Genomic_DNA"/>
</dbReference>
<feature type="region of interest" description="Disordered" evidence="1">
    <location>
        <begin position="28"/>
        <end position="61"/>
    </location>
</feature>
<feature type="signal peptide" evidence="2">
    <location>
        <begin position="1"/>
        <end position="28"/>
    </location>
</feature>
<feature type="region of interest" description="Disordered" evidence="1">
    <location>
        <begin position="124"/>
        <end position="152"/>
    </location>
</feature>
<organism evidence="3 4">
    <name type="scientific">Curtobacterium citreum</name>
    <dbReference type="NCBI Taxonomy" id="2036"/>
    <lineage>
        <taxon>Bacteria</taxon>
        <taxon>Bacillati</taxon>
        <taxon>Actinomycetota</taxon>
        <taxon>Actinomycetes</taxon>
        <taxon>Micrococcales</taxon>
        <taxon>Microbacteriaceae</taxon>
        <taxon>Curtobacterium</taxon>
    </lineage>
</organism>
<keyword evidence="2" id="KW-0732">Signal</keyword>
<gene>
    <name evidence="3" type="ORF">WMN62_00705</name>
</gene>
<evidence type="ECO:0000313" key="4">
    <source>
        <dbReference type="Proteomes" id="UP001370299"/>
    </source>
</evidence>